<dbReference type="GO" id="GO:0003677">
    <property type="term" value="F:DNA binding"/>
    <property type="evidence" value="ECO:0007669"/>
    <property type="project" value="UniProtKB-KW"/>
</dbReference>
<keyword evidence="1" id="KW-0238">DNA-binding</keyword>
<dbReference type="RefSeq" id="WP_184881982.1">
    <property type="nucleotide sequence ID" value="NZ_BOOV01000048.1"/>
</dbReference>
<dbReference type="AlphaFoldDB" id="A0A7W7GB11"/>
<gene>
    <name evidence="1" type="ORF">BJ982_003854</name>
</gene>
<name>A0A7W7GB11_9ACTN</name>
<organism evidence="1 2">
    <name type="scientific">Sphaerisporangium siamense</name>
    <dbReference type="NCBI Taxonomy" id="795645"/>
    <lineage>
        <taxon>Bacteria</taxon>
        <taxon>Bacillati</taxon>
        <taxon>Actinomycetota</taxon>
        <taxon>Actinomycetes</taxon>
        <taxon>Streptosporangiales</taxon>
        <taxon>Streptosporangiaceae</taxon>
        <taxon>Sphaerisporangium</taxon>
    </lineage>
</organism>
<reference evidence="1 2" key="1">
    <citation type="submission" date="2020-08" db="EMBL/GenBank/DDBJ databases">
        <title>Sequencing the genomes of 1000 actinobacteria strains.</title>
        <authorList>
            <person name="Klenk H.-P."/>
        </authorList>
    </citation>
    <scope>NUCLEOTIDE SEQUENCE [LARGE SCALE GENOMIC DNA]</scope>
    <source>
        <strain evidence="1 2">DSM 45784</strain>
    </source>
</reference>
<comment type="caution">
    <text evidence="1">The sequence shown here is derived from an EMBL/GenBank/DDBJ whole genome shotgun (WGS) entry which is preliminary data.</text>
</comment>
<sequence>MSDLDRAAMQDALSHLTPTQTATMLSFMQACEPACFEAALAYVIRPVAS</sequence>
<dbReference type="EMBL" id="JACHND010000001">
    <property type="protein sequence ID" value="MBB4702310.1"/>
    <property type="molecule type" value="Genomic_DNA"/>
</dbReference>
<keyword evidence="2" id="KW-1185">Reference proteome</keyword>
<proteinExistence type="predicted"/>
<evidence type="ECO:0000313" key="1">
    <source>
        <dbReference type="EMBL" id="MBB4702310.1"/>
    </source>
</evidence>
<dbReference type="PROSITE" id="PS51257">
    <property type="entry name" value="PROKAR_LIPOPROTEIN"/>
    <property type="match status" value="1"/>
</dbReference>
<accession>A0A7W7GB11</accession>
<protein>
    <submittedName>
        <fullName evidence="1">DNA-binding protein YbaB</fullName>
    </submittedName>
</protein>
<dbReference type="Proteomes" id="UP000542210">
    <property type="component" value="Unassembled WGS sequence"/>
</dbReference>
<evidence type="ECO:0000313" key="2">
    <source>
        <dbReference type="Proteomes" id="UP000542210"/>
    </source>
</evidence>